<evidence type="ECO:0000313" key="2">
    <source>
        <dbReference type="EMBL" id="ATJ82373.1"/>
    </source>
</evidence>
<feature type="domain" description="GmrSD restriction endonucleases N-terminal" evidence="1">
    <location>
        <begin position="26"/>
        <end position="172"/>
    </location>
</feature>
<name>A0A291P642_9GAMM</name>
<dbReference type="PANTHER" id="PTHR39639">
    <property type="entry name" value="CHROMOSOME 16, WHOLE GENOME SHOTGUN SEQUENCE"/>
    <property type="match status" value="1"/>
</dbReference>
<evidence type="ECO:0000313" key="3">
    <source>
        <dbReference type="Proteomes" id="UP000219993"/>
    </source>
</evidence>
<dbReference type="Proteomes" id="UP000219993">
    <property type="component" value="Chromosome"/>
</dbReference>
<dbReference type="EMBL" id="CP021435">
    <property type="protein sequence ID" value="ATJ82373.1"/>
    <property type="molecule type" value="Genomic_DNA"/>
</dbReference>
<dbReference type="KEGG" id="hbe:BEI_1386"/>
<gene>
    <name evidence="2" type="ORF">BEI_1386</name>
</gene>
<proteinExistence type="predicted"/>
<dbReference type="PANTHER" id="PTHR39639:SF1">
    <property type="entry name" value="DUF262 DOMAIN-CONTAINING PROTEIN"/>
    <property type="match status" value="1"/>
</dbReference>
<sequence length="368" mass="42874">MADIIQVAPIQQAGILYLYSIRDEIDMSPSYQRMGDVWPVSKRQLLIDSILNGYDLPKIYFHEFSKPIEKDGSTYRYAVVDGKQRLNAIFQFIDNGFPLADDFTYMRDPEIRIEGLTYSELAKKQPKIKMLLDAYTLPVYGIRADDLDLIEDMFSRLNEAAPLNAAEKRNAFGGPLPKIIRELSGHDFFERKVKFDNKRFRHYDLIAKLLLLCHKETVTDTKKIHLDRFVKSFKDADEGMAKGLQEQVLRVLNELCKVFIDSDPLLKSMGIVPVYFWVQSASMKAGYDQVIDRTELLKFEDERKRNRELAQDDEADEKVQYHYLEFDRLNQTPNDAYAIRFRIEVLAKRILHSEVQKEVLQHMEAGDL</sequence>
<accession>A0A291P642</accession>
<reference evidence="2 3" key="1">
    <citation type="journal article" date="2017" name="Sci. Rep.">
        <title>Revealing the Saline Adaptation Strategies of the Halophilic Bacterium Halomonas beimenensis through High-throughput Omics and Transposon Mutagenesis Approaches.</title>
        <authorList>
            <person name="Chen Y.H."/>
            <person name="Lin S.S."/>
            <person name="Shyu Y.T."/>
        </authorList>
    </citation>
    <scope>NUCLEOTIDE SEQUENCE [LARGE SCALE GENOMIC DNA]</scope>
    <source>
        <strain evidence="2 3">NTU-111</strain>
    </source>
</reference>
<organism evidence="2 3">
    <name type="scientific">Halomonas beimenensis</name>
    <dbReference type="NCBI Taxonomy" id="475662"/>
    <lineage>
        <taxon>Bacteria</taxon>
        <taxon>Pseudomonadati</taxon>
        <taxon>Pseudomonadota</taxon>
        <taxon>Gammaproteobacteria</taxon>
        <taxon>Oceanospirillales</taxon>
        <taxon>Halomonadaceae</taxon>
        <taxon>Halomonas</taxon>
    </lineage>
</organism>
<evidence type="ECO:0000259" key="1">
    <source>
        <dbReference type="Pfam" id="PF03235"/>
    </source>
</evidence>
<keyword evidence="3" id="KW-1185">Reference proteome</keyword>
<dbReference type="RefSeq" id="WP_193765171.1">
    <property type="nucleotide sequence ID" value="NZ_BAAADT010000012.1"/>
</dbReference>
<dbReference type="Pfam" id="PF03235">
    <property type="entry name" value="GmrSD_N"/>
    <property type="match status" value="1"/>
</dbReference>
<dbReference type="InterPro" id="IPR004919">
    <property type="entry name" value="GmrSD_N"/>
</dbReference>
<protein>
    <recommendedName>
        <fullName evidence="1">GmrSD restriction endonucleases N-terminal domain-containing protein</fullName>
    </recommendedName>
</protein>
<dbReference type="AlphaFoldDB" id="A0A291P642"/>